<dbReference type="AlphaFoldDB" id="A0A518BSJ1"/>
<evidence type="ECO:0000256" key="6">
    <source>
        <dbReference type="SAM" id="Phobius"/>
    </source>
</evidence>
<evidence type="ECO:0000256" key="3">
    <source>
        <dbReference type="ARBA" id="ARBA00022989"/>
    </source>
</evidence>
<dbReference type="RefSeq" id="WP_419191934.1">
    <property type="nucleotide sequence ID" value="NZ_CP036287.1"/>
</dbReference>
<feature type="transmembrane region" description="Helical" evidence="6">
    <location>
        <begin position="79"/>
        <end position="107"/>
    </location>
</feature>
<dbReference type="KEGG" id="pbap:Pla133_50570"/>
<reference evidence="7 8" key="1">
    <citation type="submission" date="2019-02" db="EMBL/GenBank/DDBJ databases">
        <title>Deep-cultivation of Planctomycetes and their phenomic and genomic characterization uncovers novel biology.</title>
        <authorList>
            <person name="Wiegand S."/>
            <person name="Jogler M."/>
            <person name="Boedeker C."/>
            <person name="Pinto D."/>
            <person name="Vollmers J."/>
            <person name="Rivas-Marin E."/>
            <person name="Kohn T."/>
            <person name="Peeters S.H."/>
            <person name="Heuer A."/>
            <person name="Rast P."/>
            <person name="Oberbeckmann S."/>
            <person name="Bunk B."/>
            <person name="Jeske O."/>
            <person name="Meyerdierks A."/>
            <person name="Storesund J.E."/>
            <person name="Kallscheuer N."/>
            <person name="Luecker S."/>
            <person name="Lage O.M."/>
            <person name="Pohl T."/>
            <person name="Merkel B.J."/>
            <person name="Hornburger P."/>
            <person name="Mueller R.-W."/>
            <person name="Bruemmer F."/>
            <person name="Labrenz M."/>
            <person name="Spormann A.M."/>
            <person name="Op den Camp H."/>
            <person name="Overmann J."/>
            <person name="Amann R."/>
            <person name="Jetten M.S.M."/>
            <person name="Mascher T."/>
            <person name="Medema M.H."/>
            <person name="Devos D.P."/>
            <person name="Kaster A.-K."/>
            <person name="Ovreas L."/>
            <person name="Rohde M."/>
            <person name="Galperin M.Y."/>
            <person name="Jogler C."/>
        </authorList>
    </citation>
    <scope>NUCLEOTIDE SEQUENCE [LARGE SCALE GENOMIC DNA]</scope>
    <source>
        <strain evidence="7 8">Pla133</strain>
    </source>
</reference>
<protein>
    <recommendedName>
        <fullName evidence="9">DUF4870 domain-containing protein</fullName>
    </recommendedName>
</protein>
<evidence type="ECO:0000313" key="8">
    <source>
        <dbReference type="Proteomes" id="UP000316921"/>
    </source>
</evidence>
<dbReference type="Proteomes" id="UP000316921">
    <property type="component" value="Chromosome"/>
</dbReference>
<organism evidence="7 8">
    <name type="scientific">Engelhardtia mirabilis</name>
    <dbReference type="NCBI Taxonomy" id="2528011"/>
    <lineage>
        <taxon>Bacteria</taxon>
        <taxon>Pseudomonadati</taxon>
        <taxon>Planctomycetota</taxon>
        <taxon>Planctomycetia</taxon>
        <taxon>Planctomycetia incertae sedis</taxon>
        <taxon>Engelhardtia</taxon>
    </lineage>
</organism>
<evidence type="ECO:0000256" key="2">
    <source>
        <dbReference type="ARBA" id="ARBA00022692"/>
    </source>
</evidence>
<name>A0A518BSJ1_9BACT</name>
<dbReference type="EMBL" id="CP036287">
    <property type="protein sequence ID" value="QDU69934.1"/>
    <property type="molecule type" value="Genomic_DNA"/>
</dbReference>
<evidence type="ECO:0000256" key="5">
    <source>
        <dbReference type="SAM" id="MobiDB-lite"/>
    </source>
</evidence>
<accession>A0A518BSJ1</accession>
<sequence>MERPQEPLRARRPSTPVDAAEAVTPGPTTWRVLSHLGAYGFYVLPILGDLIPIFVIWITKGREDPEVERHARASLNFQLSIWIMKLVTIPLCLILIGFPALAVLILIDLALPLVAAIRAGNGKFFEYPLAFELIGPPVQDGREAGADEGDARPAMGA</sequence>
<dbReference type="InterPro" id="IPR019109">
    <property type="entry name" value="MamF_MmsF"/>
</dbReference>
<feature type="region of interest" description="Disordered" evidence="5">
    <location>
        <begin position="1"/>
        <end position="22"/>
    </location>
</feature>
<evidence type="ECO:0000256" key="4">
    <source>
        <dbReference type="ARBA" id="ARBA00023136"/>
    </source>
</evidence>
<keyword evidence="2 6" id="KW-0812">Transmembrane</keyword>
<feature type="transmembrane region" description="Helical" evidence="6">
    <location>
        <begin position="39"/>
        <end position="58"/>
    </location>
</feature>
<dbReference type="Pfam" id="PF09685">
    <property type="entry name" value="MamF_MmsF"/>
    <property type="match status" value="1"/>
</dbReference>
<proteinExistence type="predicted"/>
<evidence type="ECO:0008006" key="9">
    <source>
        <dbReference type="Google" id="ProtNLM"/>
    </source>
</evidence>
<keyword evidence="8" id="KW-1185">Reference proteome</keyword>
<comment type="subcellular location">
    <subcellularLocation>
        <location evidence="1">Membrane</location>
        <topology evidence="1">Multi-pass membrane protein</topology>
    </subcellularLocation>
</comment>
<keyword evidence="4 6" id="KW-0472">Membrane</keyword>
<gene>
    <name evidence="7" type="ORF">Pla133_50570</name>
</gene>
<keyword evidence="3 6" id="KW-1133">Transmembrane helix</keyword>
<evidence type="ECO:0000313" key="7">
    <source>
        <dbReference type="EMBL" id="QDU69934.1"/>
    </source>
</evidence>
<evidence type="ECO:0000256" key="1">
    <source>
        <dbReference type="ARBA" id="ARBA00004141"/>
    </source>
</evidence>